<name>A0A1D8AUV5_9BACT</name>
<dbReference type="NCBIfam" id="TIGR03790">
    <property type="entry name" value="TIGR03790 family protein"/>
    <property type="match status" value="1"/>
</dbReference>
<reference evidence="1 2" key="1">
    <citation type="submission" date="2016-06" db="EMBL/GenBank/DDBJ databases">
        <title>Three novel species with peptidoglycan cell walls form the new genus Lacunisphaera gen. nov. in the family Opitutaceae of the verrucomicrobial subdivision 4.</title>
        <authorList>
            <person name="Rast P."/>
            <person name="Gloeckner I."/>
            <person name="Jogler M."/>
            <person name="Boedeker C."/>
            <person name="Jeske O."/>
            <person name="Wiegand S."/>
            <person name="Reinhardt R."/>
            <person name="Schumann P."/>
            <person name="Rohde M."/>
            <person name="Spring S."/>
            <person name="Gloeckner F.O."/>
            <person name="Jogler C."/>
        </authorList>
    </citation>
    <scope>NUCLEOTIDE SEQUENCE [LARGE SCALE GENOMIC DNA]</scope>
    <source>
        <strain evidence="1 2">IG16b</strain>
    </source>
</reference>
<dbReference type="KEGG" id="obg:Verru16b_01744"/>
<evidence type="ECO:0008006" key="3">
    <source>
        <dbReference type="Google" id="ProtNLM"/>
    </source>
</evidence>
<protein>
    <recommendedName>
        <fullName evidence="3">TIGR03790 family protein</fullName>
    </recommendedName>
</protein>
<evidence type="ECO:0000313" key="2">
    <source>
        <dbReference type="Proteomes" id="UP000095228"/>
    </source>
</evidence>
<dbReference type="OrthoDB" id="9771443at2"/>
<organism evidence="1 2">
    <name type="scientific">Lacunisphaera limnophila</name>
    <dbReference type="NCBI Taxonomy" id="1838286"/>
    <lineage>
        <taxon>Bacteria</taxon>
        <taxon>Pseudomonadati</taxon>
        <taxon>Verrucomicrobiota</taxon>
        <taxon>Opitutia</taxon>
        <taxon>Opitutales</taxon>
        <taxon>Opitutaceae</taxon>
        <taxon>Lacunisphaera</taxon>
    </lineage>
</organism>
<dbReference type="Proteomes" id="UP000095228">
    <property type="component" value="Chromosome"/>
</dbReference>
<accession>A0A1D8AUV5</accession>
<dbReference type="RefSeq" id="WP_069961906.1">
    <property type="nucleotide sequence ID" value="NZ_CP016094.1"/>
</dbReference>
<dbReference type="AlphaFoldDB" id="A0A1D8AUV5"/>
<sequence length="569" mass="61443">MKVNSEKTPATDRRSALRGILFALTLICTLTLRADDRSAHLVILANARQPESVTLARFYAEQRGVPAANIIALPLPETESITWRQFIDEVWQPLQDELYRRGWIEGTASDLLDRLGRRRFALTGHRMSYLVACRGVPLRVFNDPTLLELSAGRKIAPQFNKNEAAVDSELSLIALGNHETAALVANPLFAQDGPPTLDAAQIVKVSRLDGPTWESARALVTSALAAERTGLLGRYYVDLKGPHTDGDVWLESVRSQLEAMGYDGDTDREPATFSPAARFDAPALYFGWYAGNLDGPFTREGFRFPPGAVAVHIHSYSAQTLQSEQAAWCGPLVARGVTATVGNVFEPYLQLTHRPNLLLRALGQGKTFGDAAYYALPALSWQALAIGDPLYRPFQVVPAAPRSASAGQAAALAPYAVMREAHLLARRGQKTEALALLRTTLRESPSLPLALTLARWLVADADVSGAAAALEFVGHLKDIRPVDWPLVREAAGLLASGGAAPTALKVYATLARVPAPTPEARRDLLLEARQAADAAGNLAVSLEFSRQLADLAVPGEEKPTVVPKAGVKK</sequence>
<keyword evidence="2" id="KW-1185">Reference proteome</keyword>
<proteinExistence type="predicted"/>
<evidence type="ECO:0000313" key="1">
    <source>
        <dbReference type="EMBL" id="AOS44677.1"/>
    </source>
</evidence>
<gene>
    <name evidence="1" type="ORF">Verru16b_01744</name>
</gene>
<dbReference type="STRING" id="1838286.Verru16b_01744"/>
<dbReference type="EMBL" id="CP016094">
    <property type="protein sequence ID" value="AOS44677.1"/>
    <property type="molecule type" value="Genomic_DNA"/>
</dbReference>
<dbReference type="InterPro" id="IPR022265">
    <property type="entry name" value="CHP03790"/>
</dbReference>